<dbReference type="OrthoDB" id="2085690at2"/>
<evidence type="ECO:0000313" key="2">
    <source>
        <dbReference type="EMBL" id="KKI51437.1"/>
    </source>
</evidence>
<evidence type="ECO:0000259" key="1">
    <source>
        <dbReference type="Pfam" id="PF13581"/>
    </source>
</evidence>
<accession>A0A0M2NLY2</accession>
<dbReference type="Proteomes" id="UP000034076">
    <property type="component" value="Unassembled WGS sequence"/>
</dbReference>
<name>A0A0M2NLY2_9FIRM</name>
<dbReference type="AlphaFoldDB" id="A0A0M2NLY2"/>
<proteinExistence type="predicted"/>
<feature type="domain" description="Histidine kinase/HSP90-like ATPase" evidence="1">
    <location>
        <begin position="8"/>
        <end position="114"/>
    </location>
</feature>
<dbReference type="RefSeq" id="WP_160295600.1">
    <property type="nucleotide sequence ID" value="NZ_LAYJ01000078.1"/>
</dbReference>
<sequence length="118" mass="13477">MNDAVKSVILGIEEEKHLNDEQMYRIRLILSELVMNIFKYSDAKEVRLSAEYKQNKLHIVLADDGSGFEAGSVIRRDIKQQEVLLKENGRGVYLVRMMTDTLRYSEAGNEVDVTLTLG</sequence>
<dbReference type="SUPFAM" id="SSF55874">
    <property type="entry name" value="ATPase domain of HSP90 chaperone/DNA topoisomerase II/histidine kinase"/>
    <property type="match status" value="1"/>
</dbReference>
<dbReference type="Pfam" id="PF13581">
    <property type="entry name" value="HATPase_c_2"/>
    <property type="match status" value="1"/>
</dbReference>
<reference evidence="2 3" key="1">
    <citation type="submission" date="2015-04" db="EMBL/GenBank/DDBJ databases">
        <title>Draft genome sequence of bacteremic isolate Catabacter hongkongensis type strain HKU16T.</title>
        <authorList>
            <person name="Lau S.K."/>
            <person name="Teng J.L."/>
            <person name="Huang Y."/>
            <person name="Curreem S.O."/>
            <person name="Tsui S.K."/>
            <person name="Woo P.C."/>
        </authorList>
    </citation>
    <scope>NUCLEOTIDE SEQUENCE [LARGE SCALE GENOMIC DNA]</scope>
    <source>
        <strain evidence="2 3">HKU16</strain>
    </source>
</reference>
<gene>
    <name evidence="2" type="ORF">CHK_1225</name>
</gene>
<dbReference type="InterPro" id="IPR003594">
    <property type="entry name" value="HATPase_dom"/>
</dbReference>
<protein>
    <recommendedName>
        <fullName evidence="1">Histidine kinase/HSP90-like ATPase domain-containing protein</fullName>
    </recommendedName>
</protein>
<dbReference type="CDD" id="cd16936">
    <property type="entry name" value="HATPase_RsbW-like"/>
    <property type="match status" value="1"/>
</dbReference>
<comment type="caution">
    <text evidence="2">The sequence shown here is derived from an EMBL/GenBank/DDBJ whole genome shotgun (WGS) entry which is preliminary data.</text>
</comment>
<dbReference type="Gene3D" id="3.30.565.10">
    <property type="entry name" value="Histidine kinase-like ATPase, C-terminal domain"/>
    <property type="match status" value="1"/>
</dbReference>
<organism evidence="2 3">
    <name type="scientific">Christensenella hongkongensis</name>
    <dbReference type="NCBI Taxonomy" id="270498"/>
    <lineage>
        <taxon>Bacteria</taxon>
        <taxon>Bacillati</taxon>
        <taxon>Bacillota</taxon>
        <taxon>Clostridia</taxon>
        <taxon>Christensenellales</taxon>
        <taxon>Christensenellaceae</taxon>
        <taxon>Christensenella</taxon>
    </lineage>
</organism>
<dbReference type="InterPro" id="IPR036890">
    <property type="entry name" value="HATPase_C_sf"/>
</dbReference>
<dbReference type="EMBL" id="LAYJ01000078">
    <property type="protein sequence ID" value="KKI51437.1"/>
    <property type="molecule type" value="Genomic_DNA"/>
</dbReference>
<dbReference type="STRING" id="270498.CHK_1225"/>
<keyword evidence="3" id="KW-1185">Reference proteome</keyword>
<evidence type="ECO:0000313" key="3">
    <source>
        <dbReference type="Proteomes" id="UP000034076"/>
    </source>
</evidence>